<organism evidence="1">
    <name type="scientific">Myoviridae sp. ctijX18</name>
    <dbReference type="NCBI Taxonomy" id="2825154"/>
    <lineage>
        <taxon>Viruses</taxon>
        <taxon>Duplodnaviria</taxon>
        <taxon>Heunggongvirae</taxon>
        <taxon>Uroviricota</taxon>
        <taxon>Caudoviricetes</taxon>
    </lineage>
</organism>
<proteinExistence type="predicted"/>
<name>A0A8S5USM0_9CAUD</name>
<protein>
    <submittedName>
        <fullName evidence="1">Uncharacterized protein</fullName>
    </submittedName>
</protein>
<sequence>MIANDKEKAKSHGILVDIDCLFDTRLAVLESMDDILTEEILLNGYFTRERDDFDGIDLHEFRKRYKERNLNTLQHSKPTTLLVNLRDTVARYIYNSTREGKINRTELILNIYPYQLNKEEINDFVLCLKYYTDNMVPMRVINSPYTDITPGFLDENVVGFFTYDWYDWLLYHWVPLSKHRLDSVVMMVPKVFPLSRKEAADQIRQIEQESKDLLLPSDGIDELLEEMGSKEVLMEKLFSLLIGFTFIDTREFCIVLPDDFVLPTPENK</sequence>
<reference evidence="1" key="1">
    <citation type="journal article" date="2021" name="Proc. Natl. Acad. Sci. U.S.A.">
        <title>A Catalog of Tens of Thousands of Viruses from Human Metagenomes Reveals Hidden Associations with Chronic Diseases.</title>
        <authorList>
            <person name="Tisza M.J."/>
            <person name="Buck C.B."/>
        </authorList>
    </citation>
    <scope>NUCLEOTIDE SEQUENCE</scope>
    <source>
        <strain evidence="1">CtijX18</strain>
    </source>
</reference>
<accession>A0A8S5USM0</accession>
<dbReference type="EMBL" id="BK016133">
    <property type="protein sequence ID" value="DAF97477.1"/>
    <property type="molecule type" value="Genomic_DNA"/>
</dbReference>
<evidence type="ECO:0000313" key="1">
    <source>
        <dbReference type="EMBL" id="DAF97477.1"/>
    </source>
</evidence>